<organism evidence="1 2">
    <name type="scientific">Rubripirellula tenax</name>
    <dbReference type="NCBI Taxonomy" id="2528015"/>
    <lineage>
        <taxon>Bacteria</taxon>
        <taxon>Pseudomonadati</taxon>
        <taxon>Planctomycetota</taxon>
        <taxon>Planctomycetia</taxon>
        <taxon>Pirellulales</taxon>
        <taxon>Pirellulaceae</taxon>
        <taxon>Rubripirellula</taxon>
    </lineage>
</organism>
<dbReference type="Pfam" id="PF07643">
    <property type="entry name" value="DUF1598"/>
    <property type="match status" value="1"/>
</dbReference>
<evidence type="ECO:0008006" key="3">
    <source>
        <dbReference type="Google" id="ProtNLM"/>
    </source>
</evidence>
<dbReference type="InterPro" id="IPR011487">
    <property type="entry name" value="DUF1598"/>
</dbReference>
<dbReference type="OrthoDB" id="233246at2"/>
<keyword evidence="2" id="KW-1185">Reference proteome</keyword>
<proteinExistence type="predicted"/>
<dbReference type="AlphaFoldDB" id="A0A5C6FFL8"/>
<evidence type="ECO:0000313" key="1">
    <source>
        <dbReference type="EMBL" id="TWU59014.1"/>
    </source>
</evidence>
<dbReference type="Proteomes" id="UP000318288">
    <property type="component" value="Unassembled WGS sequence"/>
</dbReference>
<protein>
    <recommendedName>
        <fullName evidence="3">DUF1598 domain-containing protein</fullName>
    </recommendedName>
</protein>
<accession>A0A5C6FFL8</accession>
<name>A0A5C6FFL8_9BACT</name>
<reference evidence="1 2" key="1">
    <citation type="submission" date="2019-02" db="EMBL/GenBank/DDBJ databases">
        <title>Deep-cultivation of Planctomycetes and their phenomic and genomic characterization uncovers novel biology.</title>
        <authorList>
            <person name="Wiegand S."/>
            <person name="Jogler M."/>
            <person name="Boedeker C."/>
            <person name="Pinto D."/>
            <person name="Vollmers J."/>
            <person name="Rivas-Marin E."/>
            <person name="Kohn T."/>
            <person name="Peeters S.H."/>
            <person name="Heuer A."/>
            <person name="Rast P."/>
            <person name="Oberbeckmann S."/>
            <person name="Bunk B."/>
            <person name="Jeske O."/>
            <person name="Meyerdierks A."/>
            <person name="Storesund J.E."/>
            <person name="Kallscheuer N."/>
            <person name="Luecker S."/>
            <person name="Lage O.M."/>
            <person name="Pohl T."/>
            <person name="Merkel B.J."/>
            <person name="Hornburger P."/>
            <person name="Mueller R.-W."/>
            <person name="Bruemmer F."/>
            <person name="Labrenz M."/>
            <person name="Spormann A.M."/>
            <person name="Op Den Camp H."/>
            <person name="Overmann J."/>
            <person name="Amann R."/>
            <person name="Jetten M.S.M."/>
            <person name="Mascher T."/>
            <person name="Medema M.H."/>
            <person name="Devos D.P."/>
            <person name="Kaster A.-K."/>
            <person name="Ovreas L."/>
            <person name="Rohde M."/>
            <person name="Galperin M.Y."/>
            <person name="Jogler C."/>
        </authorList>
    </citation>
    <scope>NUCLEOTIDE SEQUENCE [LARGE SCALE GENOMIC DNA]</scope>
    <source>
        <strain evidence="1 2">Poly51</strain>
    </source>
</reference>
<comment type="caution">
    <text evidence="1">The sequence shown here is derived from an EMBL/GenBank/DDBJ whole genome shotgun (WGS) entry which is preliminary data.</text>
</comment>
<gene>
    <name evidence="1" type="ORF">Poly51_17990</name>
</gene>
<dbReference type="EMBL" id="SJPW01000002">
    <property type="protein sequence ID" value="TWU59014.1"/>
    <property type="molecule type" value="Genomic_DNA"/>
</dbReference>
<sequence length="496" mass="53531">MGKLAGLLREPPISGSISGVPFDEHDSMNMIQRIFALTAVAALSVATSPYLHAQAGGGNNNQTTSLIGQPIAGIDVDATGVLRVKQFDPRVAVQRFEAAKAQRGAGEANVMQPSKLRKISLNRLEAAIADRMAAGQSIEDEMKALAGLTAVEYVFYYPETQDIVIAGPAEGFFADPTDRLIGMETGRPVVLLEDMVTAMRAYAPGQKATSVISVSIDPTTEGLQAMQNFLSSVRGRVQPSDANRLAMGLKNNLGLQTVTFQGIPTDTHFARVLVEADYRMKLVGIGLEKLPVRLQSYVDRASPASVAANAMERWYFQPNYDGVAVSEDGLAMKIKERGVQLVGANERVAAGGQRVKGGRVNAASQAFCRDFTENFNLIASRVRIYGELRQLIDVAIAAAYIQEQDFYGQASWDASVLMDESKVSVETYTSPEQVETAVNAIWKGNTLMTPLGGGVQMQPRIALSKENLKIDANGENVQAKQSAGPADLANGQWWWD</sequence>
<evidence type="ECO:0000313" key="2">
    <source>
        <dbReference type="Proteomes" id="UP000318288"/>
    </source>
</evidence>